<name>X1THC1_9ZZZZ</name>
<dbReference type="EMBL" id="BARW01031642">
    <property type="protein sequence ID" value="GAJ04674.1"/>
    <property type="molecule type" value="Genomic_DNA"/>
</dbReference>
<comment type="caution">
    <text evidence="1">The sequence shown here is derived from an EMBL/GenBank/DDBJ whole genome shotgun (WGS) entry which is preliminary data.</text>
</comment>
<reference evidence="1" key="1">
    <citation type="journal article" date="2014" name="Front. Microbiol.">
        <title>High frequency of phylogenetically diverse reductive dehalogenase-homologous genes in deep subseafloor sedimentary metagenomes.</title>
        <authorList>
            <person name="Kawai M."/>
            <person name="Futagami T."/>
            <person name="Toyoda A."/>
            <person name="Takaki Y."/>
            <person name="Nishi S."/>
            <person name="Hori S."/>
            <person name="Arai W."/>
            <person name="Tsubouchi T."/>
            <person name="Morono Y."/>
            <person name="Uchiyama I."/>
            <person name="Ito T."/>
            <person name="Fujiyama A."/>
            <person name="Inagaki F."/>
            <person name="Takami H."/>
        </authorList>
    </citation>
    <scope>NUCLEOTIDE SEQUENCE</scope>
    <source>
        <strain evidence="1">Expedition CK06-06</strain>
    </source>
</reference>
<dbReference type="AlphaFoldDB" id="X1THC1"/>
<sequence length="38" mass="4400">MSPKVVKGQIWISHYLMTLSLIKKLNRKDLNKGFEIGL</sequence>
<organism evidence="1">
    <name type="scientific">marine sediment metagenome</name>
    <dbReference type="NCBI Taxonomy" id="412755"/>
    <lineage>
        <taxon>unclassified sequences</taxon>
        <taxon>metagenomes</taxon>
        <taxon>ecological metagenomes</taxon>
    </lineage>
</organism>
<gene>
    <name evidence="1" type="ORF">S12H4_50274</name>
</gene>
<accession>X1THC1</accession>
<proteinExistence type="predicted"/>
<feature type="non-terminal residue" evidence="1">
    <location>
        <position position="38"/>
    </location>
</feature>
<protein>
    <submittedName>
        <fullName evidence="1">Uncharacterized protein</fullName>
    </submittedName>
</protein>
<evidence type="ECO:0000313" key="1">
    <source>
        <dbReference type="EMBL" id="GAJ04674.1"/>
    </source>
</evidence>